<evidence type="ECO:0000313" key="2">
    <source>
        <dbReference type="EMBL" id="CRK87236.1"/>
    </source>
</evidence>
<evidence type="ECO:0000313" key="3">
    <source>
        <dbReference type="Proteomes" id="UP000183832"/>
    </source>
</evidence>
<name>A0A1J1HIL4_9DIPT</name>
<accession>A0A1J1HIL4</accession>
<protein>
    <submittedName>
        <fullName evidence="2">CLUMA_CG001038, isoform A</fullName>
    </submittedName>
</protein>
<keyword evidence="3" id="KW-1185">Reference proteome</keyword>
<keyword evidence="1" id="KW-0732">Signal</keyword>
<feature type="signal peptide" evidence="1">
    <location>
        <begin position="1"/>
        <end position="19"/>
    </location>
</feature>
<reference evidence="2 3" key="1">
    <citation type="submission" date="2015-04" db="EMBL/GenBank/DDBJ databases">
        <authorList>
            <person name="Syromyatnikov M.Y."/>
            <person name="Popov V.N."/>
        </authorList>
    </citation>
    <scope>NUCLEOTIDE SEQUENCE [LARGE SCALE GENOMIC DNA]</scope>
</reference>
<dbReference type="EMBL" id="CVRI01000004">
    <property type="protein sequence ID" value="CRK87236.1"/>
    <property type="molecule type" value="Genomic_DNA"/>
</dbReference>
<proteinExistence type="predicted"/>
<dbReference type="Proteomes" id="UP000183832">
    <property type="component" value="Unassembled WGS sequence"/>
</dbReference>
<evidence type="ECO:0000256" key="1">
    <source>
        <dbReference type="SAM" id="SignalP"/>
    </source>
</evidence>
<dbReference type="AlphaFoldDB" id="A0A1J1HIL4"/>
<feature type="chain" id="PRO_5012723840" evidence="1">
    <location>
        <begin position="20"/>
        <end position="74"/>
    </location>
</feature>
<sequence>MHFIREVLILFLFLKFSLCFTIENKLTYLKSLPGNEDRPSRIVYGGLASPNQFPYFGHYVIQRPSGWIFCGRSN</sequence>
<gene>
    <name evidence="2" type="ORF">CLUMA_CG001038</name>
</gene>
<organism evidence="2 3">
    <name type="scientific">Clunio marinus</name>
    <dbReference type="NCBI Taxonomy" id="568069"/>
    <lineage>
        <taxon>Eukaryota</taxon>
        <taxon>Metazoa</taxon>
        <taxon>Ecdysozoa</taxon>
        <taxon>Arthropoda</taxon>
        <taxon>Hexapoda</taxon>
        <taxon>Insecta</taxon>
        <taxon>Pterygota</taxon>
        <taxon>Neoptera</taxon>
        <taxon>Endopterygota</taxon>
        <taxon>Diptera</taxon>
        <taxon>Nematocera</taxon>
        <taxon>Chironomoidea</taxon>
        <taxon>Chironomidae</taxon>
        <taxon>Clunio</taxon>
    </lineage>
</organism>